<feature type="domain" description="Aspartate/glutamate/uridylate kinase" evidence="1">
    <location>
        <begin position="5"/>
        <end position="145"/>
    </location>
</feature>
<accession>A0A5C5YLP4</accession>
<gene>
    <name evidence="2" type="ORF">Pla123a_26040</name>
</gene>
<dbReference type="RefSeq" id="WP_146587552.1">
    <property type="nucleotide sequence ID" value="NZ_SJPO01000006.1"/>
</dbReference>
<dbReference type="InterPro" id="IPR001048">
    <property type="entry name" value="Asp/Glu/Uridylate_kinase"/>
</dbReference>
<dbReference type="InterPro" id="IPR036393">
    <property type="entry name" value="AceGlu_kinase-like_sf"/>
</dbReference>
<name>A0A5C5YLP4_9BACT</name>
<dbReference type="OrthoDB" id="8526978at2"/>
<evidence type="ECO:0000259" key="1">
    <source>
        <dbReference type="Pfam" id="PF00696"/>
    </source>
</evidence>
<proteinExistence type="predicted"/>
<protein>
    <recommendedName>
        <fullName evidence="1">Aspartate/glutamate/uridylate kinase domain-containing protein</fullName>
    </recommendedName>
</protein>
<reference evidence="2 3" key="1">
    <citation type="submission" date="2019-02" db="EMBL/GenBank/DDBJ databases">
        <title>Deep-cultivation of Planctomycetes and their phenomic and genomic characterization uncovers novel biology.</title>
        <authorList>
            <person name="Wiegand S."/>
            <person name="Jogler M."/>
            <person name="Boedeker C."/>
            <person name="Pinto D."/>
            <person name="Vollmers J."/>
            <person name="Rivas-Marin E."/>
            <person name="Kohn T."/>
            <person name="Peeters S.H."/>
            <person name="Heuer A."/>
            <person name="Rast P."/>
            <person name="Oberbeckmann S."/>
            <person name="Bunk B."/>
            <person name="Jeske O."/>
            <person name="Meyerdierks A."/>
            <person name="Storesund J.E."/>
            <person name="Kallscheuer N."/>
            <person name="Luecker S."/>
            <person name="Lage O.M."/>
            <person name="Pohl T."/>
            <person name="Merkel B.J."/>
            <person name="Hornburger P."/>
            <person name="Mueller R.-W."/>
            <person name="Bruemmer F."/>
            <person name="Labrenz M."/>
            <person name="Spormann A.M."/>
            <person name="Op Den Camp H."/>
            <person name="Overmann J."/>
            <person name="Amann R."/>
            <person name="Jetten M.S.M."/>
            <person name="Mascher T."/>
            <person name="Medema M.H."/>
            <person name="Devos D.P."/>
            <person name="Kaster A.-K."/>
            <person name="Ovreas L."/>
            <person name="Rohde M."/>
            <person name="Galperin M.Y."/>
            <person name="Jogler C."/>
        </authorList>
    </citation>
    <scope>NUCLEOTIDE SEQUENCE [LARGE SCALE GENOMIC DNA]</scope>
    <source>
        <strain evidence="2 3">Pla123a</strain>
    </source>
</reference>
<dbReference type="AlphaFoldDB" id="A0A5C5YLP4"/>
<sequence>MTLPLRVVKVGGSLLDRPPAMEQLPDWIQSARATHRLLFICGGGAPVDWLREQTARGKLDETEAHWEAIRQMDYNADCLSSIFGLPEVELADSPVVEGAAVGIVDRFLNEVEPHLEGVRLPVGWQVTSDSIAARVASVYNAELVLLKSCPPPSEPSDHASLAQQGYVDDFFPAASLGLRQVLFETL</sequence>
<evidence type="ECO:0000313" key="3">
    <source>
        <dbReference type="Proteomes" id="UP000318478"/>
    </source>
</evidence>
<comment type="caution">
    <text evidence="2">The sequence shown here is derived from an EMBL/GenBank/DDBJ whole genome shotgun (WGS) entry which is preliminary data.</text>
</comment>
<dbReference type="SUPFAM" id="SSF53633">
    <property type="entry name" value="Carbamate kinase-like"/>
    <property type="match status" value="1"/>
</dbReference>
<organism evidence="2 3">
    <name type="scientific">Posidoniimonas polymericola</name>
    <dbReference type="NCBI Taxonomy" id="2528002"/>
    <lineage>
        <taxon>Bacteria</taxon>
        <taxon>Pseudomonadati</taxon>
        <taxon>Planctomycetota</taxon>
        <taxon>Planctomycetia</taxon>
        <taxon>Pirellulales</taxon>
        <taxon>Lacipirellulaceae</taxon>
        <taxon>Posidoniimonas</taxon>
    </lineage>
</organism>
<keyword evidence="3" id="KW-1185">Reference proteome</keyword>
<dbReference type="Proteomes" id="UP000318478">
    <property type="component" value="Unassembled WGS sequence"/>
</dbReference>
<dbReference type="Gene3D" id="3.40.1160.10">
    <property type="entry name" value="Acetylglutamate kinase-like"/>
    <property type="match status" value="1"/>
</dbReference>
<dbReference type="EMBL" id="SJPO01000006">
    <property type="protein sequence ID" value="TWT75822.1"/>
    <property type="molecule type" value="Genomic_DNA"/>
</dbReference>
<dbReference type="Pfam" id="PF00696">
    <property type="entry name" value="AA_kinase"/>
    <property type="match status" value="1"/>
</dbReference>
<evidence type="ECO:0000313" key="2">
    <source>
        <dbReference type="EMBL" id="TWT75822.1"/>
    </source>
</evidence>